<dbReference type="Pfam" id="PF04762">
    <property type="entry name" value="Beta-prop_ELP1_1st"/>
    <property type="match status" value="1"/>
</dbReference>
<comment type="subcellular location">
    <subcellularLocation>
        <location evidence="1">Cytoplasm</location>
    </subcellularLocation>
</comment>
<name>A0A177VF89_9BASI</name>
<dbReference type="GO" id="GO:0002926">
    <property type="term" value="P:tRNA wobble base 5-methoxycarbonylmethyl-2-thiouridinylation"/>
    <property type="evidence" value="ECO:0007669"/>
    <property type="project" value="TreeGrafter"/>
</dbReference>
<evidence type="ECO:0000259" key="12">
    <source>
        <dbReference type="Pfam" id="PF23936"/>
    </source>
</evidence>
<reference evidence="13" key="2">
    <citation type="journal article" date="2019" name="IMA Fungus">
        <title>Genome sequencing and comparison of five Tilletia species to identify candidate genes for the detection of regulated species infecting wheat.</title>
        <authorList>
            <person name="Nguyen H.D.T."/>
            <person name="Sultana T."/>
            <person name="Kesanakurti P."/>
            <person name="Hambleton S."/>
        </authorList>
    </citation>
    <scope>NUCLEOTIDE SEQUENCE</scope>
    <source>
        <strain evidence="13">DAOMC 238032</strain>
    </source>
</reference>
<dbReference type="InterPro" id="IPR006849">
    <property type="entry name" value="Elp1"/>
</dbReference>
<dbReference type="Pfam" id="PF23797">
    <property type="entry name" value="Beta-prop_ELP1_2nd"/>
    <property type="match status" value="1"/>
</dbReference>
<evidence type="ECO:0000259" key="9">
    <source>
        <dbReference type="Pfam" id="PF23797"/>
    </source>
</evidence>
<reference evidence="13" key="1">
    <citation type="submission" date="2016-04" db="EMBL/GenBank/DDBJ databases">
        <authorList>
            <person name="Nguyen H.D."/>
            <person name="Kesanakurti P."/>
            <person name="Cullis J."/>
            <person name="Levesque C.A."/>
            <person name="Hambleton S."/>
        </authorList>
    </citation>
    <scope>NUCLEOTIDE SEQUENCE</scope>
    <source>
        <strain evidence="13">DAOMC 238032</strain>
    </source>
</reference>
<dbReference type="EMBL" id="LWDD02000028">
    <property type="protein sequence ID" value="KAE8265116.1"/>
    <property type="molecule type" value="Genomic_DNA"/>
</dbReference>
<comment type="pathway">
    <text evidence="2">tRNA modification; 5-methoxycarbonylmethyl-2-thiouridine-tRNA biosynthesis.</text>
</comment>
<evidence type="ECO:0000256" key="3">
    <source>
        <dbReference type="ARBA" id="ARBA00006086"/>
    </source>
</evidence>
<dbReference type="PANTHER" id="PTHR12747:SF0">
    <property type="entry name" value="ELONGATOR COMPLEX PROTEIN 1"/>
    <property type="match status" value="1"/>
</dbReference>
<dbReference type="InterPro" id="IPR056169">
    <property type="entry name" value="HB_ELP1"/>
</dbReference>
<evidence type="ECO:0000256" key="7">
    <source>
        <dbReference type="SAM" id="MobiDB-lite"/>
    </source>
</evidence>
<comment type="similarity">
    <text evidence="3">Belongs to the ELP1/IKA1 family.</text>
</comment>
<feature type="domain" description="ELP1 alpha-solenoid" evidence="11">
    <location>
        <begin position="904"/>
        <end position="1102"/>
    </location>
</feature>
<dbReference type="InterPro" id="IPR056165">
    <property type="entry name" value="Beta-prop_ELP1_2nd"/>
</dbReference>
<dbReference type="Pfam" id="PF23878">
    <property type="entry name" value="TPR_ELP1"/>
    <property type="match status" value="1"/>
</dbReference>
<feature type="domain" description="ELP1 first N-terminal beta-propeller" evidence="8">
    <location>
        <begin position="91"/>
        <end position="488"/>
    </location>
</feature>
<dbReference type="GO" id="GO:0005829">
    <property type="term" value="C:cytosol"/>
    <property type="evidence" value="ECO:0007669"/>
    <property type="project" value="TreeGrafter"/>
</dbReference>
<feature type="domain" description="ELP1 N-terminal second beta-propeller" evidence="9">
    <location>
        <begin position="537"/>
        <end position="880"/>
    </location>
</feature>
<organism evidence="13 14">
    <name type="scientific">Tilletia caries</name>
    <name type="common">wheat bunt fungus</name>
    <dbReference type="NCBI Taxonomy" id="13290"/>
    <lineage>
        <taxon>Eukaryota</taxon>
        <taxon>Fungi</taxon>
        <taxon>Dikarya</taxon>
        <taxon>Basidiomycota</taxon>
        <taxon>Ustilaginomycotina</taxon>
        <taxon>Exobasidiomycetes</taxon>
        <taxon>Tilletiales</taxon>
        <taxon>Tilletiaceae</taxon>
        <taxon>Tilletia</taxon>
    </lineage>
</organism>
<dbReference type="SUPFAM" id="SSF82171">
    <property type="entry name" value="DPP6 N-terminal domain-like"/>
    <property type="match status" value="1"/>
</dbReference>
<accession>A0A177VF89</accession>
<dbReference type="PANTHER" id="PTHR12747">
    <property type="entry name" value="ELONGATOR COMPLEX PROTEIN 1"/>
    <property type="match status" value="1"/>
</dbReference>
<proteinExistence type="inferred from homology"/>
<evidence type="ECO:0000259" key="8">
    <source>
        <dbReference type="Pfam" id="PF04762"/>
    </source>
</evidence>
<protein>
    <recommendedName>
        <fullName evidence="15">Elongator complex protein 1</fullName>
    </recommendedName>
</protein>
<gene>
    <name evidence="13" type="ORF">A4X03_0g472</name>
</gene>
<evidence type="ECO:0000259" key="11">
    <source>
        <dbReference type="Pfam" id="PF23925"/>
    </source>
</evidence>
<evidence type="ECO:0000256" key="5">
    <source>
        <dbReference type="ARBA" id="ARBA00022694"/>
    </source>
</evidence>
<dbReference type="Pfam" id="PF23925">
    <property type="entry name" value="A-sol_ELP1"/>
    <property type="match status" value="1"/>
</dbReference>
<evidence type="ECO:0000256" key="2">
    <source>
        <dbReference type="ARBA" id="ARBA00005043"/>
    </source>
</evidence>
<feature type="region of interest" description="Disordered" evidence="7">
    <location>
        <begin position="1363"/>
        <end position="1395"/>
    </location>
</feature>
<evidence type="ECO:0000256" key="4">
    <source>
        <dbReference type="ARBA" id="ARBA00022490"/>
    </source>
</evidence>
<dbReference type="InterPro" id="IPR056167">
    <property type="entry name" value="A-sol_ELP1"/>
</dbReference>
<feature type="coiled-coil region" evidence="6">
    <location>
        <begin position="1293"/>
        <end position="1323"/>
    </location>
</feature>
<feature type="domain" description="ELP1 three-helical bundle" evidence="12">
    <location>
        <begin position="1282"/>
        <end position="1436"/>
    </location>
</feature>
<feature type="compositionally biased region" description="Low complexity" evidence="7">
    <location>
        <begin position="1366"/>
        <end position="1378"/>
    </location>
</feature>
<evidence type="ECO:0000313" key="13">
    <source>
        <dbReference type="EMBL" id="KAE8265116.1"/>
    </source>
</evidence>
<keyword evidence="6" id="KW-0175">Coiled coil</keyword>
<evidence type="ECO:0000256" key="6">
    <source>
        <dbReference type="SAM" id="Coils"/>
    </source>
</evidence>
<keyword evidence="4" id="KW-0963">Cytoplasm</keyword>
<dbReference type="GO" id="GO:0033588">
    <property type="term" value="C:elongator holoenzyme complex"/>
    <property type="evidence" value="ECO:0007669"/>
    <property type="project" value="InterPro"/>
</dbReference>
<evidence type="ECO:0000313" key="14">
    <source>
        <dbReference type="Proteomes" id="UP000077671"/>
    </source>
</evidence>
<dbReference type="InterPro" id="IPR056164">
    <property type="entry name" value="Beta-prop_ELP1_1st"/>
</dbReference>
<dbReference type="InterPro" id="IPR056166">
    <property type="entry name" value="TPR_ELP1"/>
</dbReference>
<dbReference type="GO" id="GO:0000049">
    <property type="term" value="F:tRNA binding"/>
    <property type="evidence" value="ECO:0007669"/>
    <property type="project" value="TreeGrafter"/>
</dbReference>
<evidence type="ECO:0000259" key="10">
    <source>
        <dbReference type="Pfam" id="PF23878"/>
    </source>
</evidence>
<evidence type="ECO:0000256" key="1">
    <source>
        <dbReference type="ARBA" id="ARBA00004496"/>
    </source>
</evidence>
<dbReference type="Pfam" id="PF23936">
    <property type="entry name" value="HB_ELP1"/>
    <property type="match status" value="1"/>
</dbReference>
<keyword evidence="5" id="KW-0819">tRNA processing</keyword>
<feature type="domain" description="ELP1 TPR" evidence="10">
    <location>
        <begin position="1110"/>
        <end position="1273"/>
    </location>
</feature>
<sequence>MRSLFTLAQRISAPLDGASIEQLAVDPENGTVFTAAASPAEDGLTTISIHAQFAQDTDPDDAPLSRIAQIETPAALRSQPVLYPRTKSSTTTDEARRQVVSLHYLPDGGELSAYAPALCLVCAGGDIVFLPLPESMQELRGINGSDGVLRPEIVGSIEQGIAAAAWSPDDELLSIVTEETVGSDDSAASSPKVLLMTKVFDVLSERPIYTTDFGEDQPVDVGWGSRATQFHGSAGKAAAVAAAAEAEAAAKVDAQTDPRGPATLDDDGKSRVCWRGDGAFFMVSAIEPFPSASALTSSHRALGHHRVIRVFARDGNLSATSEPTVRGLTQVLSVKPTGNIIASSQRFGALDKAEIGLEMETSEDQLRLAKGREGRHDIVFFERNGLRHGEFSLREDGESQPEASYPDHSVSKLSWTRDHTIRDIAWNSDGSALAVLLARHQTDNAAEDVIQIWTMGNYHWYLKQEVDASALGLTPSQTRVSSFRWHPEAPHDLFVTWTTQTAGSQQHGSILEHRTFFLETVASSSTTPPHDAACVSVTDGAALLLTSFRLQNVPPPMSSLTLLPTQEAQARLDTVPVHVAWADAVSSSSTSATAKGSISILAVLYPRAVVCLYALCWGQMPRAAPQGARTFPTPIRLGSVDLTSEGLSTAYQIAASVQIRERGLSQGDEEALDVDLAVLGRDGARKVVGVRRIQVSLYKDRGSLSAQSSVRLCVIPQEQRRCRIVALQGSISRSVGDSFMVHSSDGSLLRMDTDQDDLTPIDVRIPVFCTYLTILSKSPLQAFGLSPNGHLYAIRESSTQLIARDATSFAVASSFLVWTNTAHQARFLPLHAVFRADDGASGSIQDDLDAAGTATGAANGASMAETMALGRSVERGSRIVVAVPSSMSLILQMPRGNLETVCPRPMVLEVVRAALDRRRYAMAFRICRTHRLDMNILHDHDPTAFLENLSLFIEQIKDVDYLNLFLTSLRDDDVTEDLYKPLIETEKRSGSLSKDGKVNRIATRIREDLQARDQRGYINSILTAFASMKPPAYEPALELLGQLREEDSNLADEAVRYVIFLADADKLFDIALGTYDFALVLMVAQHAKRKDPREYLPFLRELRAVEPIEYQRFRIDEYLGRRTKALKWLLASGPSHHEEAMEYVRKHKLHAEAIQMLSGQPKNLAEVQGLYAEYLEGRNKPQEAALAYMVSGSRRKAVECFRQAANWKDALGLAFDERLPASEVKSLAREAADDLEGKGRYFEAGRIYLEYERDVEQAVLLFCKANDLSEARRVCATAGRRDLLETTIKPGAFEAQERLLEELEEMREQMTKQVARLAELRSKKTENPAAFYMENDPALDNVDVMTDTSTQITQYTRYTSVPSLASMSTSSGMTGSTNKSRKTKRKEERKKNSGKKGSIYEEDYLFESLQKLLKEKLQGLQVEVARLLPHLAVLSNAHRNAGKTLRDAIARFESSAQGAADELWAAEVEQERGRAAELDQLVSAGPEAWMATYRRLNQSPLGRRVGARARVEVAATTWRCEALDVL</sequence>
<evidence type="ECO:0008006" key="15">
    <source>
        <dbReference type="Google" id="ProtNLM"/>
    </source>
</evidence>
<comment type="caution">
    <text evidence="13">The sequence shown here is derived from an EMBL/GenBank/DDBJ whole genome shotgun (WGS) entry which is preliminary data.</text>
</comment>
<dbReference type="Proteomes" id="UP000077671">
    <property type="component" value="Unassembled WGS sequence"/>
</dbReference>
<dbReference type="UniPathway" id="UPA00988"/>